<dbReference type="InterPro" id="IPR011009">
    <property type="entry name" value="Kinase-like_dom_sf"/>
</dbReference>
<evidence type="ECO:0000256" key="1">
    <source>
        <dbReference type="SAM" id="MobiDB-lite"/>
    </source>
</evidence>
<organism evidence="3">
    <name type="scientific">Chlorella variabilis</name>
    <name type="common">Green alga</name>
    <dbReference type="NCBI Taxonomy" id="554065"/>
    <lineage>
        <taxon>Eukaryota</taxon>
        <taxon>Viridiplantae</taxon>
        <taxon>Chlorophyta</taxon>
        <taxon>core chlorophytes</taxon>
        <taxon>Trebouxiophyceae</taxon>
        <taxon>Chlorellales</taxon>
        <taxon>Chlorellaceae</taxon>
        <taxon>Chlorella clade</taxon>
        <taxon>Chlorella</taxon>
    </lineage>
</organism>
<gene>
    <name evidence="2" type="ORF">CHLNCDRAFT_144739</name>
</gene>
<proteinExistence type="predicted"/>
<dbReference type="SUPFAM" id="SSF56112">
    <property type="entry name" value="Protein kinase-like (PK-like)"/>
    <property type="match status" value="1"/>
</dbReference>
<sequence length="476" mass="53218">MSSRSSGSDSPGSLQSCLGLRIERGESLVQHLESDDYSAISAILLPHGYHFREGSELWDGVKLGRLLGSGMQAKVYRLARHDGAPTGKVIKVNREDLGNKMLNNDMVWVGMHREWRTGTQLRAALQQADGAVPGFMLVADCVLHRDASPSARARFGGMVMGELQGWEVYKRIDVPEFHNIHYVREMLFQVFSALDRAQRKLGFHHADLGMRNIMEHYPRTWEQVPGWARARAEVPVRPGYTCNADGSRLPLGPDIEFKIIDFGIAKFSEKLAQAAGGRESQETMAQLQEMFGTGKRLLFSNERKIKVRMACFGGLSGSRHGSRGSSPRAGRSSTAEEQDEEIRRPERYAATSPPPEALASARHMQSLQRKKKSPIETMHFWHRKGDVFHLLLGIALALDDRVWPQEDIAEVQALISLVHHVTGIRLKASFAEQGEGPERRRFGKLRGCVGRPQVAGDDSDCSYEFGRIKAHAKPYK</sequence>
<evidence type="ECO:0000313" key="3">
    <source>
        <dbReference type="Proteomes" id="UP000008141"/>
    </source>
</evidence>
<reference evidence="2 3" key="1">
    <citation type="journal article" date="2010" name="Plant Cell">
        <title>The Chlorella variabilis NC64A genome reveals adaptation to photosymbiosis, coevolution with viruses, and cryptic sex.</title>
        <authorList>
            <person name="Blanc G."/>
            <person name="Duncan G."/>
            <person name="Agarkova I."/>
            <person name="Borodovsky M."/>
            <person name="Gurnon J."/>
            <person name="Kuo A."/>
            <person name="Lindquist E."/>
            <person name="Lucas S."/>
            <person name="Pangilinan J."/>
            <person name="Polle J."/>
            <person name="Salamov A."/>
            <person name="Terry A."/>
            <person name="Yamada T."/>
            <person name="Dunigan D.D."/>
            <person name="Grigoriev I.V."/>
            <person name="Claverie J.M."/>
            <person name="Van Etten J.L."/>
        </authorList>
    </citation>
    <scope>NUCLEOTIDE SEQUENCE [LARGE SCALE GENOMIC DNA]</scope>
    <source>
        <strain evidence="2 3">NC64A</strain>
    </source>
</reference>
<protein>
    <recommendedName>
        <fullName evidence="4">Protein kinase domain-containing protein</fullName>
    </recommendedName>
</protein>
<name>E1ZCX1_CHLVA</name>
<dbReference type="Gene3D" id="1.10.510.10">
    <property type="entry name" value="Transferase(Phosphotransferase) domain 1"/>
    <property type="match status" value="1"/>
</dbReference>
<dbReference type="GeneID" id="17355867"/>
<evidence type="ECO:0008006" key="4">
    <source>
        <dbReference type="Google" id="ProtNLM"/>
    </source>
</evidence>
<dbReference type="KEGG" id="cvr:CHLNCDRAFT_144739"/>
<evidence type="ECO:0000313" key="2">
    <source>
        <dbReference type="EMBL" id="EFN56122.1"/>
    </source>
</evidence>
<dbReference type="OrthoDB" id="508592at2759"/>
<keyword evidence="3" id="KW-1185">Reference proteome</keyword>
<dbReference type="InParanoid" id="E1ZCX1"/>
<dbReference type="RefSeq" id="XP_005848224.1">
    <property type="nucleotide sequence ID" value="XM_005848162.1"/>
</dbReference>
<dbReference type="EMBL" id="GL433842">
    <property type="protein sequence ID" value="EFN56122.1"/>
    <property type="molecule type" value="Genomic_DNA"/>
</dbReference>
<dbReference type="Proteomes" id="UP000008141">
    <property type="component" value="Unassembled WGS sequence"/>
</dbReference>
<feature type="region of interest" description="Disordered" evidence="1">
    <location>
        <begin position="316"/>
        <end position="371"/>
    </location>
</feature>
<dbReference type="AlphaFoldDB" id="E1ZCX1"/>
<accession>E1ZCX1</accession>
<feature type="compositionally biased region" description="Low complexity" evidence="1">
    <location>
        <begin position="317"/>
        <end position="333"/>
    </location>
</feature>